<dbReference type="Pfam" id="PF00806">
    <property type="entry name" value="PUF"/>
    <property type="match status" value="8"/>
</dbReference>
<sequence length="1021" mass="110151">MSTAQLHSQEALPLRGGSMAATMTETMHRGLHSQDPDGVAHEIGMLLRGPSRARFENLLSRDVPQRSGSAPPSVEGSLAGVASLSNLFHSQNGGEALTARDKAGIAAAYAEDYNIPENEKELRSDPAYLAYYYSHINLNPRLPPPLISWENWRLAQRLQAGLKAGGGFDGAGRPRGVAEENGPLSKSLFATQPVLPTHREEEPEQLANESDGLDMGNSAGMGGLSNPQHDWQRDPGVLLGLTSMGLGAKPKSLVDLIQEDFPRTPSPVYSHSRNANRDDDAPSLLQEAAALHRAESPAPVPRSNTATPKPLGSLGIPSPASTLSGPPSVGAPPRHASPAPIGTGATAGLHEGGGLHNLSRANSASASDLTAQMQGLRVGGGEGFRDGGMEQEHQVHSRGGESHRKALHPQDNYRKPSHRSHPQDHPRSRTSSIPMSVPGGPGGPSGGPPEMFSAAAAAAMYQHMANNPAYFQNMQAAAAMYGPQYAAAAAMQMGGFPMSPTMVSPFGSYPPSGMMYDQGGAGMHPMYRGGAPQADPMYIAYLQRSADDARMGREPAPYVGTPPGAGGELLMERGALGGFGFSPERRPGGVNVPAPKGGGHSPAYYGSPPGVAPMYPGPAMAPLGGVRREERMARGAPVERGRQPPGYGQWGGEKAEETRGSGLLEEFKNSKTRRFELADIVGHVVEFSADQHGSRFIQQKLEVAPPQEKQMIFEEVLPRALTLMTDVFGNYVIQKFFEHGTPPQRRELAKQLQGHVLALSLQMYGCRVIQKALEVVDRAQQSALIAELDGQVMRCVRDQNGNHVIQKCIECVPADRIGFIVNAFYSNVVSLSTHPYGCRVIQRVLEHCPEQQAELGIMEEILRATTTLAQDQYGNYVVQHVLEHGQPAEKKDICTKLAGQIVAMSRHKFASNVVEKCVEYGGPAERQLVITEMLGQTNENEPLQAMMKDQFANYVVQKVLEVADEGQREYLLGRIKVHLHALKKYTYGKHIVARVEKLIASAENPGSQSRRNDRNRSDHRH</sequence>
<evidence type="ECO:0000256" key="8">
    <source>
        <dbReference type="SAM" id="MobiDB-lite"/>
    </source>
</evidence>
<feature type="repeat" description="Pumilio" evidence="7">
    <location>
        <begin position="823"/>
        <end position="863"/>
    </location>
</feature>
<dbReference type="InterPro" id="IPR033133">
    <property type="entry name" value="PUM-HD"/>
</dbReference>
<dbReference type="InterPro" id="IPR011989">
    <property type="entry name" value="ARM-like"/>
</dbReference>
<keyword evidence="5" id="KW-0694">RNA-binding</keyword>
<evidence type="ECO:0000256" key="7">
    <source>
        <dbReference type="PROSITE-ProRule" id="PRU00317"/>
    </source>
</evidence>
<accession>A0A1Y1IR06</accession>
<name>A0A1Y1IR06_KLENI</name>
<proteinExistence type="predicted"/>
<evidence type="ECO:0000259" key="9">
    <source>
        <dbReference type="PROSITE" id="PS50303"/>
    </source>
</evidence>
<evidence type="ECO:0000256" key="2">
    <source>
        <dbReference type="ARBA" id="ARBA00022490"/>
    </source>
</evidence>
<protein>
    <submittedName>
        <fullName evidence="10">Pumilio RNA-binding repeat proteins</fullName>
    </submittedName>
</protein>
<evidence type="ECO:0000256" key="6">
    <source>
        <dbReference type="ARBA" id="ARBA00055193"/>
    </source>
</evidence>
<feature type="repeat" description="Pumilio" evidence="7">
    <location>
        <begin position="868"/>
        <end position="895"/>
    </location>
</feature>
<dbReference type="Proteomes" id="UP000054558">
    <property type="component" value="Unassembled WGS sequence"/>
</dbReference>
<dbReference type="GO" id="GO:0006417">
    <property type="term" value="P:regulation of translation"/>
    <property type="evidence" value="ECO:0007669"/>
    <property type="project" value="UniProtKB-KW"/>
</dbReference>
<reference evidence="10 11" key="1">
    <citation type="journal article" date="2014" name="Nat. Commun.">
        <title>Klebsormidium flaccidum genome reveals primary factors for plant terrestrial adaptation.</title>
        <authorList>
            <person name="Hori K."/>
            <person name="Maruyama F."/>
            <person name="Fujisawa T."/>
            <person name="Togashi T."/>
            <person name="Yamamoto N."/>
            <person name="Seo M."/>
            <person name="Sato S."/>
            <person name="Yamada T."/>
            <person name="Mori H."/>
            <person name="Tajima N."/>
            <person name="Moriyama T."/>
            <person name="Ikeuchi M."/>
            <person name="Watanabe M."/>
            <person name="Wada H."/>
            <person name="Kobayashi K."/>
            <person name="Saito M."/>
            <person name="Masuda T."/>
            <person name="Sasaki-Sekimoto Y."/>
            <person name="Mashiguchi K."/>
            <person name="Awai K."/>
            <person name="Shimojima M."/>
            <person name="Masuda S."/>
            <person name="Iwai M."/>
            <person name="Nobusawa T."/>
            <person name="Narise T."/>
            <person name="Kondo S."/>
            <person name="Saito H."/>
            <person name="Sato R."/>
            <person name="Murakawa M."/>
            <person name="Ihara Y."/>
            <person name="Oshima-Yamada Y."/>
            <person name="Ohtaka K."/>
            <person name="Satoh M."/>
            <person name="Sonobe K."/>
            <person name="Ishii M."/>
            <person name="Ohtani R."/>
            <person name="Kanamori-Sato M."/>
            <person name="Honoki R."/>
            <person name="Miyazaki D."/>
            <person name="Mochizuki H."/>
            <person name="Umetsu J."/>
            <person name="Higashi K."/>
            <person name="Shibata D."/>
            <person name="Kamiya Y."/>
            <person name="Sato N."/>
            <person name="Nakamura Y."/>
            <person name="Tabata S."/>
            <person name="Ida S."/>
            <person name="Kurokawa K."/>
            <person name="Ohta H."/>
        </authorList>
    </citation>
    <scope>NUCLEOTIDE SEQUENCE [LARGE SCALE GENOMIC DNA]</scope>
    <source>
        <strain evidence="10 11">NIES-2285</strain>
    </source>
</reference>
<dbReference type="Gene3D" id="1.25.10.10">
    <property type="entry name" value="Leucine-rich Repeat Variant"/>
    <property type="match status" value="1"/>
</dbReference>
<dbReference type="Pfam" id="PF07990">
    <property type="entry name" value="NABP"/>
    <property type="match status" value="1"/>
</dbReference>
<dbReference type="InterPro" id="IPR016024">
    <property type="entry name" value="ARM-type_fold"/>
</dbReference>
<evidence type="ECO:0000256" key="1">
    <source>
        <dbReference type="ARBA" id="ARBA00004496"/>
    </source>
</evidence>
<dbReference type="AlphaFoldDB" id="A0A1Y1IR06"/>
<gene>
    <name evidence="10" type="ORF">KFL_008800010</name>
</gene>
<dbReference type="EMBL" id="DF237829">
    <property type="protein sequence ID" value="GAQ91909.1"/>
    <property type="molecule type" value="Genomic_DNA"/>
</dbReference>
<dbReference type="PROSITE" id="PS50303">
    <property type="entry name" value="PUM_HD"/>
    <property type="match status" value="1"/>
</dbReference>
<dbReference type="CDD" id="cd07920">
    <property type="entry name" value="Pumilio"/>
    <property type="match status" value="1"/>
</dbReference>
<dbReference type="InterPro" id="IPR012940">
    <property type="entry name" value="NABP"/>
</dbReference>
<dbReference type="STRING" id="105231.A0A1Y1IR06"/>
<feature type="repeat" description="Pumilio" evidence="7">
    <location>
        <begin position="679"/>
        <end position="714"/>
    </location>
</feature>
<feature type="region of interest" description="Disordered" evidence="8">
    <location>
        <begin position="1002"/>
        <end position="1021"/>
    </location>
</feature>
<dbReference type="OrthoDB" id="668540at2759"/>
<feature type="compositionally biased region" description="Basic and acidic residues" evidence="8">
    <location>
        <begin position="383"/>
        <end position="404"/>
    </location>
</feature>
<evidence type="ECO:0000256" key="5">
    <source>
        <dbReference type="ARBA" id="ARBA00022884"/>
    </source>
</evidence>
<feature type="repeat" description="Pumilio" evidence="7">
    <location>
        <begin position="787"/>
        <end position="822"/>
    </location>
</feature>
<evidence type="ECO:0000256" key="3">
    <source>
        <dbReference type="ARBA" id="ARBA00022737"/>
    </source>
</evidence>
<dbReference type="GO" id="GO:0005737">
    <property type="term" value="C:cytoplasm"/>
    <property type="evidence" value="ECO:0000318"/>
    <property type="project" value="GO_Central"/>
</dbReference>
<dbReference type="SMART" id="SM00025">
    <property type="entry name" value="Pumilio"/>
    <property type="match status" value="8"/>
</dbReference>
<dbReference type="GO" id="GO:0010608">
    <property type="term" value="P:post-transcriptional regulation of gene expression"/>
    <property type="evidence" value="ECO:0000318"/>
    <property type="project" value="GO_Central"/>
</dbReference>
<dbReference type="GO" id="GO:0003729">
    <property type="term" value="F:mRNA binding"/>
    <property type="evidence" value="ECO:0000318"/>
    <property type="project" value="GO_Central"/>
</dbReference>
<dbReference type="PROSITE" id="PS50302">
    <property type="entry name" value="PUM"/>
    <property type="match status" value="8"/>
</dbReference>
<feature type="repeat" description="Pumilio" evidence="7">
    <location>
        <begin position="751"/>
        <end position="786"/>
    </location>
</feature>
<feature type="repeat" description="Pumilio" evidence="7">
    <location>
        <begin position="932"/>
        <end position="973"/>
    </location>
</feature>
<dbReference type="PANTHER" id="PTHR12537">
    <property type="entry name" value="RNA BINDING PROTEIN PUMILIO-RELATED"/>
    <property type="match status" value="1"/>
</dbReference>
<dbReference type="InterPro" id="IPR033712">
    <property type="entry name" value="Pumilio_RNA-bd"/>
</dbReference>
<dbReference type="SUPFAM" id="SSF48371">
    <property type="entry name" value="ARM repeat"/>
    <property type="match status" value="1"/>
</dbReference>
<feature type="region of interest" description="Disordered" evidence="8">
    <location>
        <begin position="292"/>
        <end position="450"/>
    </location>
</feature>
<evidence type="ECO:0000313" key="11">
    <source>
        <dbReference type="Proteomes" id="UP000054558"/>
    </source>
</evidence>
<dbReference type="OMA" id="QGANHNR"/>
<feature type="domain" description="PUM-HD" evidence="9">
    <location>
        <begin position="659"/>
        <end position="999"/>
    </location>
</feature>
<evidence type="ECO:0000256" key="4">
    <source>
        <dbReference type="ARBA" id="ARBA00022845"/>
    </source>
</evidence>
<keyword evidence="4" id="KW-0810">Translation regulation</keyword>
<dbReference type="SMR" id="A0A1Y1IR06"/>
<dbReference type="InterPro" id="IPR001313">
    <property type="entry name" value="Pumilio_RNA-bd_rpt"/>
</dbReference>
<comment type="subcellular location">
    <subcellularLocation>
        <location evidence="1">Cytoplasm</location>
    </subcellularLocation>
</comment>
<feature type="compositionally biased region" description="Polar residues" evidence="8">
    <location>
        <begin position="359"/>
        <end position="373"/>
    </location>
</feature>
<keyword evidence="2" id="KW-0963">Cytoplasm</keyword>
<organism evidence="10 11">
    <name type="scientific">Klebsormidium nitens</name>
    <name type="common">Green alga</name>
    <name type="synonym">Ulothrix nitens</name>
    <dbReference type="NCBI Taxonomy" id="105231"/>
    <lineage>
        <taxon>Eukaryota</taxon>
        <taxon>Viridiplantae</taxon>
        <taxon>Streptophyta</taxon>
        <taxon>Klebsormidiophyceae</taxon>
        <taxon>Klebsormidiales</taxon>
        <taxon>Klebsormidiaceae</taxon>
        <taxon>Klebsormidium</taxon>
    </lineage>
</organism>
<dbReference type="PANTHER" id="PTHR12537:SF12">
    <property type="entry name" value="MATERNAL PROTEIN PUMILIO"/>
    <property type="match status" value="1"/>
</dbReference>
<dbReference type="FunFam" id="1.25.10.10:FF:000004">
    <property type="entry name" value="Pumilio homolog 1 isoform 2"/>
    <property type="match status" value="1"/>
</dbReference>
<comment type="function">
    <text evidence="6">Sequence-specific RNA-binding protein that regulates translation and mRNA stability by binding the 3'-UTR of target mRNAs. Binds the APUM-binding elements (APBEs) in the 3'-UTR mRNA sequence of CLV1, PNH, WUS and FAS2.</text>
</comment>
<feature type="compositionally biased region" description="Basic and acidic residues" evidence="8">
    <location>
        <begin position="1010"/>
        <end position="1021"/>
    </location>
</feature>
<evidence type="ECO:0000313" key="10">
    <source>
        <dbReference type="EMBL" id="GAQ91909.1"/>
    </source>
</evidence>
<feature type="region of interest" description="Disordered" evidence="8">
    <location>
        <begin position="166"/>
        <end position="236"/>
    </location>
</feature>
<feature type="region of interest" description="Disordered" evidence="8">
    <location>
        <begin position="634"/>
        <end position="659"/>
    </location>
</feature>
<keyword evidence="11" id="KW-1185">Reference proteome</keyword>
<keyword evidence="3" id="KW-0677">Repeat</keyword>
<feature type="repeat" description="Pumilio" evidence="7">
    <location>
        <begin position="896"/>
        <end position="931"/>
    </location>
</feature>
<feature type="repeat" description="Pumilio" evidence="7">
    <location>
        <begin position="715"/>
        <end position="750"/>
    </location>
</feature>